<dbReference type="Gene3D" id="1.20.1250.20">
    <property type="entry name" value="MFS general substrate transporter like domains"/>
    <property type="match status" value="2"/>
</dbReference>
<feature type="transmembrane region" description="Helical" evidence="7">
    <location>
        <begin position="297"/>
        <end position="319"/>
    </location>
</feature>
<dbReference type="PANTHER" id="PTHR23514">
    <property type="entry name" value="BYPASS OF STOP CODON PROTEIN 6"/>
    <property type="match status" value="1"/>
</dbReference>
<dbReference type="InterPro" id="IPR051788">
    <property type="entry name" value="MFS_Transporter"/>
</dbReference>
<dbReference type="SUPFAM" id="SSF103473">
    <property type="entry name" value="MFS general substrate transporter"/>
    <property type="match status" value="1"/>
</dbReference>
<feature type="transmembrane region" description="Helical" evidence="7">
    <location>
        <begin position="12"/>
        <end position="33"/>
    </location>
</feature>
<dbReference type="PANTHER" id="PTHR23514:SF3">
    <property type="entry name" value="BYPASS OF STOP CODON PROTEIN 6"/>
    <property type="match status" value="1"/>
</dbReference>
<dbReference type="InterPro" id="IPR036259">
    <property type="entry name" value="MFS_trans_sf"/>
</dbReference>
<evidence type="ECO:0000256" key="6">
    <source>
        <dbReference type="ARBA" id="ARBA00023136"/>
    </source>
</evidence>
<dbReference type="Proteomes" id="UP001302486">
    <property type="component" value="Chromosome"/>
</dbReference>
<evidence type="ECO:0000313" key="10">
    <source>
        <dbReference type="Proteomes" id="UP001302486"/>
    </source>
</evidence>
<dbReference type="GO" id="GO:0022857">
    <property type="term" value="F:transmembrane transporter activity"/>
    <property type="evidence" value="ECO:0007669"/>
    <property type="project" value="InterPro"/>
</dbReference>
<proteinExistence type="inferred from homology"/>
<evidence type="ECO:0000256" key="5">
    <source>
        <dbReference type="ARBA" id="ARBA00022989"/>
    </source>
</evidence>
<evidence type="ECO:0000259" key="8">
    <source>
        <dbReference type="PROSITE" id="PS50850"/>
    </source>
</evidence>
<comment type="subcellular location">
    <subcellularLocation>
        <location evidence="1">Endomembrane system</location>
        <topology evidence="1">Multi-pass membrane protein</topology>
    </subcellularLocation>
</comment>
<feature type="transmembrane region" description="Helical" evidence="7">
    <location>
        <begin position="274"/>
        <end position="291"/>
    </location>
</feature>
<feature type="transmembrane region" description="Helical" evidence="7">
    <location>
        <begin position="77"/>
        <end position="94"/>
    </location>
</feature>
<accession>A0AA97EN68</accession>
<feature type="transmembrane region" description="Helical" evidence="7">
    <location>
        <begin position="100"/>
        <end position="123"/>
    </location>
</feature>
<dbReference type="RefSeq" id="WP_316982838.1">
    <property type="nucleotide sequence ID" value="NZ_CP136521.1"/>
</dbReference>
<dbReference type="InterPro" id="IPR011701">
    <property type="entry name" value="MFS"/>
</dbReference>
<feature type="transmembrane region" description="Helical" evidence="7">
    <location>
        <begin position="206"/>
        <end position="224"/>
    </location>
</feature>
<keyword evidence="3" id="KW-0813">Transport</keyword>
<keyword evidence="5 7" id="KW-1133">Transmembrane helix</keyword>
<feature type="transmembrane region" description="Helical" evidence="7">
    <location>
        <begin position="135"/>
        <end position="153"/>
    </location>
</feature>
<gene>
    <name evidence="9" type="ORF">RNZ46_14250</name>
</gene>
<sequence length="389" mass="41500">MQNTTYKTNYIFAAACIGMLIFGIVMISLGSILPDITSKFNLEDVSAGTLLSLLPFGILVGSMIFGPMVDRFGFKSVLIGGGILTIIGLEGLAITNQLSVLQTMVFTIGLSGGVLNGATNALVSDISSDKKGANLSLLGVFFGIGALGTPALLGALSNNYSFETILMGIGGVLILPIIYFSVIKFPKPKQEKGFPISRSLKLLKDPLLIIFGFVLFFQSGIEGIANNWTTSYLQSIKEFDNELALFSLSLFVVGLTLARLVLGKLLRVLNPFNVVLISIFWMFLGVLLMFNGGANTIAIIGLICLGVGVAAGFPVILGYVGAIYKELSGTAFSIVITIALIGNLLSNYSMGVIAQKYGMTQFPMFLMGLLILMTGLLLVSRKKIINIKQ</sequence>
<feature type="transmembrane region" description="Helical" evidence="7">
    <location>
        <begin position="45"/>
        <end position="65"/>
    </location>
</feature>
<evidence type="ECO:0000256" key="2">
    <source>
        <dbReference type="ARBA" id="ARBA00008335"/>
    </source>
</evidence>
<dbReference type="KEGG" id="hws:RNZ46_14250"/>
<evidence type="ECO:0000256" key="1">
    <source>
        <dbReference type="ARBA" id="ARBA00004127"/>
    </source>
</evidence>
<keyword evidence="4 7" id="KW-0812">Transmembrane</keyword>
<dbReference type="PROSITE" id="PS50850">
    <property type="entry name" value="MFS"/>
    <property type="match status" value="1"/>
</dbReference>
<dbReference type="InterPro" id="IPR020846">
    <property type="entry name" value="MFS_dom"/>
</dbReference>
<reference evidence="10" key="1">
    <citation type="submission" date="2024-06" db="EMBL/GenBank/DDBJ databases">
        <title>Hwangdonia haimaensis gen. nov., sp. nov., a member of the family Flavobacteriaceae isolated from the haima cold seep.</title>
        <authorList>
            <person name="Li J."/>
        </authorList>
    </citation>
    <scope>NUCLEOTIDE SEQUENCE [LARGE SCALE GENOMIC DNA]</scope>
    <source>
        <strain evidence="10">SCSIO 19198</strain>
    </source>
</reference>
<dbReference type="EMBL" id="CP136521">
    <property type="protein sequence ID" value="WOD43150.1"/>
    <property type="molecule type" value="Genomic_DNA"/>
</dbReference>
<dbReference type="GO" id="GO:0016020">
    <property type="term" value="C:membrane"/>
    <property type="evidence" value="ECO:0007669"/>
    <property type="project" value="TreeGrafter"/>
</dbReference>
<feature type="transmembrane region" description="Helical" evidence="7">
    <location>
        <begin position="331"/>
        <end position="350"/>
    </location>
</feature>
<dbReference type="Pfam" id="PF07690">
    <property type="entry name" value="MFS_1"/>
    <property type="match status" value="1"/>
</dbReference>
<evidence type="ECO:0000313" key="9">
    <source>
        <dbReference type="EMBL" id="WOD43150.1"/>
    </source>
</evidence>
<evidence type="ECO:0000256" key="4">
    <source>
        <dbReference type="ARBA" id="ARBA00022692"/>
    </source>
</evidence>
<name>A0AA97EN68_9FLAO</name>
<evidence type="ECO:0000256" key="7">
    <source>
        <dbReference type="SAM" id="Phobius"/>
    </source>
</evidence>
<organism evidence="9 10">
    <name type="scientific">Hwangdonia lutea</name>
    <dbReference type="NCBI Taxonomy" id="3075823"/>
    <lineage>
        <taxon>Bacteria</taxon>
        <taxon>Pseudomonadati</taxon>
        <taxon>Bacteroidota</taxon>
        <taxon>Flavobacteriia</taxon>
        <taxon>Flavobacteriales</taxon>
        <taxon>Flavobacteriaceae</taxon>
        <taxon>Hwangdonia</taxon>
    </lineage>
</organism>
<dbReference type="AlphaFoldDB" id="A0AA97EN68"/>
<comment type="similarity">
    <text evidence="2">Belongs to the major facilitator superfamily.</text>
</comment>
<keyword evidence="10" id="KW-1185">Reference proteome</keyword>
<protein>
    <submittedName>
        <fullName evidence="9">MFS transporter</fullName>
    </submittedName>
</protein>
<feature type="transmembrane region" description="Helical" evidence="7">
    <location>
        <begin position="244"/>
        <end position="262"/>
    </location>
</feature>
<keyword evidence="6 7" id="KW-0472">Membrane</keyword>
<dbReference type="GO" id="GO:0012505">
    <property type="term" value="C:endomembrane system"/>
    <property type="evidence" value="ECO:0007669"/>
    <property type="project" value="UniProtKB-SubCell"/>
</dbReference>
<feature type="transmembrane region" description="Helical" evidence="7">
    <location>
        <begin position="165"/>
        <end position="185"/>
    </location>
</feature>
<feature type="transmembrane region" description="Helical" evidence="7">
    <location>
        <begin position="362"/>
        <end position="379"/>
    </location>
</feature>
<evidence type="ECO:0000256" key="3">
    <source>
        <dbReference type="ARBA" id="ARBA00022448"/>
    </source>
</evidence>
<feature type="domain" description="Major facilitator superfamily (MFS) profile" evidence="8">
    <location>
        <begin position="11"/>
        <end position="383"/>
    </location>
</feature>